<dbReference type="Proteomes" id="UP000824230">
    <property type="component" value="Unassembled WGS sequence"/>
</dbReference>
<dbReference type="SUPFAM" id="SSF55031">
    <property type="entry name" value="Bacterial exopeptidase dimerisation domain"/>
    <property type="match status" value="1"/>
</dbReference>
<reference evidence="1" key="2">
    <citation type="submission" date="2021-04" db="EMBL/GenBank/DDBJ databases">
        <authorList>
            <person name="Gilroy R."/>
        </authorList>
    </citation>
    <scope>NUCLEOTIDE SEQUENCE</scope>
    <source>
        <strain evidence="1">ChiHjej12B11-1927</strain>
    </source>
</reference>
<dbReference type="NCBIfam" id="TIGR01891">
    <property type="entry name" value="amidohydrolases"/>
    <property type="match status" value="1"/>
</dbReference>
<comment type="caution">
    <text evidence="1">The sequence shown here is derived from an EMBL/GenBank/DDBJ whole genome shotgun (WGS) entry which is preliminary data.</text>
</comment>
<dbReference type="FunFam" id="3.30.70.360:FF:000004">
    <property type="entry name" value="Peptidase M20 domain-containing protein 2"/>
    <property type="match status" value="1"/>
</dbReference>
<protein>
    <submittedName>
        <fullName evidence="1">Amidohydrolase</fullName>
    </submittedName>
</protein>
<dbReference type="GO" id="GO:0016805">
    <property type="term" value="F:dipeptidase activity"/>
    <property type="evidence" value="ECO:0007669"/>
    <property type="project" value="TreeGrafter"/>
</dbReference>
<sequence>MDISNINYDSLIEKYQDIIITAADTLWEYAEPAFQEYRSCDLLKSIFKAHGFDVSFPSALLPTAFTARWGKGKPVIGLLGEYDALPGMGQAADIPAPTPLKTSAGHGCGHNLLGCGVMAGAFFLKDIMEREQLPGTILYFGCPAEENAAGKAAMIDEGFFENVDAAFSWHPHYKSGIFNQALANHRVYYTFHGTSAHASQSPHLGRSALDACELMNIGVNYLREHIIDEARIHYAYTDAGGTAPNIIPARAQVFYAVRAPKSREARRLRERVDNIARGAALMTGTTVDIETACVYDSILPNPVLDSLVLKYLRTYAPSFSQAEKEYAKAFLPFGNLSDTAVPIDEIPDLSPTRKTGISTDVGNVSQLLPCSAFMVCCYANGSPLHHWTVTAQGKSSLAHRGMFTAGKILASCVLELLTDPMLLTEAKKAFEEAER</sequence>
<dbReference type="PANTHER" id="PTHR30575">
    <property type="entry name" value="PEPTIDASE M20"/>
    <property type="match status" value="1"/>
</dbReference>
<dbReference type="InterPro" id="IPR002933">
    <property type="entry name" value="Peptidase_M20"/>
</dbReference>
<dbReference type="InterPro" id="IPR017439">
    <property type="entry name" value="Amidohydrolase"/>
</dbReference>
<dbReference type="Gene3D" id="3.40.630.10">
    <property type="entry name" value="Zn peptidases"/>
    <property type="match status" value="1"/>
</dbReference>
<dbReference type="Pfam" id="PF01546">
    <property type="entry name" value="Peptidase_M20"/>
    <property type="match status" value="1"/>
</dbReference>
<dbReference type="InterPro" id="IPR052030">
    <property type="entry name" value="Peptidase_M20/M20A_hydrolases"/>
</dbReference>
<evidence type="ECO:0000313" key="2">
    <source>
        <dbReference type="Proteomes" id="UP000824230"/>
    </source>
</evidence>
<dbReference type="AlphaFoldDB" id="A0A9D1VNY1"/>
<dbReference type="PIRSF" id="PIRSF037227">
    <property type="entry name" value="Aminobenzoyl-glu_utiliz_pB"/>
    <property type="match status" value="1"/>
</dbReference>
<gene>
    <name evidence="1" type="ORF">H9738_11720</name>
</gene>
<dbReference type="GO" id="GO:0071713">
    <property type="term" value="F:para-aminobenzoyl-glutamate hydrolase activity"/>
    <property type="evidence" value="ECO:0007669"/>
    <property type="project" value="TreeGrafter"/>
</dbReference>
<dbReference type="Gene3D" id="3.30.70.360">
    <property type="match status" value="1"/>
</dbReference>
<dbReference type="GO" id="GO:0046657">
    <property type="term" value="P:folic acid catabolic process"/>
    <property type="evidence" value="ECO:0007669"/>
    <property type="project" value="TreeGrafter"/>
</dbReference>
<dbReference type="GO" id="GO:0005737">
    <property type="term" value="C:cytoplasm"/>
    <property type="evidence" value="ECO:0007669"/>
    <property type="project" value="TreeGrafter"/>
</dbReference>
<reference evidence="1" key="1">
    <citation type="journal article" date="2021" name="PeerJ">
        <title>Extensive microbial diversity within the chicken gut microbiome revealed by metagenomics and culture.</title>
        <authorList>
            <person name="Gilroy R."/>
            <person name="Ravi A."/>
            <person name="Getino M."/>
            <person name="Pursley I."/>
            <person name="Horton D.L."/>
            <person name="Alikhan N.F."/>
            <person name="Baker D."/>
            <person name="Gharbi K."/>
            <person name="Hall N."/>
            <person name="Watson M."/>
            <person name="Adriaenssens E.M."/>
            <person name="Foster-Nyarko E."/>
            <person name="Jarju S."/>
            <person name="Secka A."/>
            <person name="Antonio M."/>
            <person name="Oren A."/>
            <person name="Chaudhuri R.R."/>
            <person name="La Ragione R."/>
            <person name="Hildebrand F."/>
            <person name="Pallen M.J."/>
        </authorList>
    </citation>
    <scope>NUCLEOTIDE SEQUENCE</scope>
    <source>
        <strain evidence="1">ChiHjej12B11-1927</strain>
    </source>
</reference>
<dbReference type="EMBL" id="DXFG01000260">
    <property type="protein sequence ID" value="HIX38516.1"/>
    <property type="molecule type" value="Genomic_DNA"/>
</dbReference>
<organism evidence="1 2">
    <name type="scientific">Candidatus Blautia pullistercoris</name>
    <dbReference type="NCBI Taxonomy" id="2838499"/>
    <lineage>
        <taxon>Bacteria</taxon>
        <taxon>Bacillati</taxon>
        <taxon>Bacillota</taxon>
        <taxon>Clostridia</taxon>
        <taxon>Lachnospirales</taxon>
        <taxon>Lachnospiraceae</taxon>
        <taxon>Blautia</taxon>
    </lineage>
</organism>
<dbReference type="InterPro" id="IPR036264">
    <property type="entry name" value="Bact_exopeptidase_dim_dom"/>
</dbReference>
<accession>A0A9D1VNY1</accession>
<evidence type="ECO:0000313" key="1">
    <source>
        <dbReference type="EMBL" id="HIX38516.1"/>
    </source>
</evidence>
<dbReference type="InterPro" id="IPR017145">
    <property type="entry name" value="Aminobenzoyl-glu_utiliz_pB"/>
</dbReference>
<proteinExistence type="predicted"/>
<dbReference type="PANTHER" id="PTHR30575:SF0">
    <property type="entry name" value="XAA-ARG DIPEPTIDASE"/>
    <property type="match status" value="1"/>
</dbReference>
<dbReference type="SUPFAM" id="SSF53187">
    <property type="entry name" value="Zn-dependent exopeptidases"/>
    <property type="match status" value="1"/>
</dbReference>
<name>A0A9D1VNY1_9FIRM</name>